<dbReference type="AlphaFoldDB" id="A0A7R8VL19"/>
<dbReference type="GO" id="GO:0071942">
    <property type="term" value="C:XPC complex"/>
    <property type="evidence" value="ECO:0007669"/>
    <property type="project" value="TreeGrafter"/>
</dbReference>
<feature type="region of interest" description="Disordered" evidence="6">
    <location>
        <begin position="420"/>
        <end position="444"/>
    </location>
</feature>
<dbReference type="GO" id="GO:0006298">
    <property type="term" value="P:mismatch repair"/>
    <property type="evidence" value="ECO:0007669"/>
    <property type="project" value="TreeGrafter"/>
</dbReference>
<feature type="domain" description="Rad4 beta-hairpin" evidence="7">
    <location>
        <begin position="63"/>
        <end position="113"/>
    </location>
</feature>
<dbReference type="GO" id="GO:0003697">
    <property type="term" value="F:single-stranded DNA binding"/>
    <property type="evidence" value="ECO:0007669"/>
    <property type="project" value="TreeGrafter"/>
</dbReference>
<keyword evidence="4" id="KW-0234">DNA repair</keyword>
<dbReference type="InterPro" id="IPR018326">
    <property type="entry name" value="Rad4_beta-hairpin_dom1"/>
</dbReference>
<evidence type="ECO:0000259" key="7">
    <source>
        <dbReference type="SMART" id="SM01030"/>
    </source>
</evidence>
<dbReference type="InterPro" id="IPR018327">
    <property type="entry name" value="BHD_2"/>
</dbReference>
<evidence type="ECO:0000259" key="8">
    <source>
        <dbReference type="SMART" id="SM01031"/>
    </source>
</evidence>
<dbReference type="Pfam" id="PF10405">
    <property type="entry name" value="BHD_3"/>
    <property type="match status" value="2"/>
</dbReference>
<dbReference type="Gene3D" id="2.20.20.110">
    <property type="entry name" value="Rad4, beta-hairpin domain BHD1"/>
    <property type="match status" value="1"/>
</dbReference>
<dbReference type="EMBL" id="OA567571">
    <property type="protein sequence ID" value="CAD7200543.1"/>
    <property type="molecule type" value="Genomic_DNA"/>
</dbReference>
<dbReference type="InterPro" id="IPR004583">
    <property type="entry name" value="DNA_repair_Rad4"/>
</dbReference>
<reference evidence="10" key="1">
    <citation type="submission" date="2020-11" db="EMBL/GenBank/DDBJ databases">
        <authorList>
            <person name="Tran Van P."/>
        </authorList>
    </citation>
    <scope>NUCLEOTIDE SEQUENCE</scope>
</reference>
<evidence type="ECO:0000256" key="4">
    <source>
        <dbReference type="ARBA" id="ARBA00023204"/>
    </source>
</evidence>
<evidence type="ECO:0000313" key="10">
    <source>
        <dbReference type="EMBL" id="CAD7200543.1"/>
    </source>
</evidence>
<organism evidence="10">
    <name type="scientific">Timema douglasi</name>
    <name type="common">Walking stick</name>
    <dbReference type="NCBI Taxonomy" id="61478"/>
    <lineage>
        <taxon>Eukaryota</taxon>
        <taxon>Metazoa</taxon>
        <taxon>Ecdysozoa</taxon>
        <taxon>Arthropoda</taxon>
        <taxon>Hexapoda</taxon>
        <taxon>Insecta</taxon>
        <taxon>Pterygota</taxon>
        <taxon>Neoptera</taxon>
        <taxon>Polyneoptera</taxon>
        <taxon>Phasmatodea</taxon>
        <taxon>Timematodea</taxon>
        <taxon>Timematoidea</taxon>
        <taxon>Timematidae</taxon>
        <taxon>Timema</taxon>
    </lineage>
</organism>
<dbReference type="GO" id="GO:0000111">
    <property type="term" value="C:nucleotide-excision repair factor 2 complex"/>
    <property type="evidence" value="ECO:0007669"/>
    <property type="project" value="TreeGrafter"/>
</dbReference>
<protein>
    <submittedName>
        <fullName evidence="10">Uncharacterized protein</fullName>
    </submittedName>
</protein>
<dbReference type="GO" id="GO:0003684">
    <property type="term" value="F:damaged DNA binding"/>
    <property type="evidence" value="ECO:0007669"/>
    <property type="project" value="InterPro"/>
</dbReference>
<evidence type="ECO:0000256" key="6">
    <source>
        <dbReference type="SAM" id="MobiDB-lite"/>
    </source>
</evidence>
<evidence type="ECO:0000259" key="9">
    <source>
        <dbReference type="SMART" id="SM01032"/>
    </source>
</evidence>
<dbReference type="SMART" id="SM01031">
    <property type="entry name" value="BHD_2"/>
    <property type="match status" value="1"/>
</dbReference>
<dbReference type="GO" id="GO:0005737">
    <property type="term" value="C:cytoplasm"/>
    <property type="evidence" value="ECO:0007669"/>
    <property type="project" value="TreeGrafter"/>
</dbReference>
<keyword evidence="5" id="KW-0539">Nucleus</keyword>
<accession>A0A7R8VL19</accession>
<dbReference type="Pfam" id="PF10403">
    <property type="entry name" value="BHD_1"/>
    <property type="match status" value="1"/>
</dbReference>
<dbReference type="PANTHER" id="PTHR12135">
    <property type="entry name" value="DNA REPAIR PROTEIN XP-C / RAD4"/>
    <property type="match status" value="1"/>
</dbReference>
<evidence type="ECO:0000256" key="5">
    <source>
        <dbReference type="ARBA" id="ARBA00023242"/>
    </source>
</evidence>
<feature type="compositionally biased region" description="Basic residues" evidence="6">
    <location>
        <begin position="428"/>
        <end position="437"/>
    </location>
</feature>
<feature type="domain" description="Rad4 beta-hairpin" evidence="8">
    <location>
        <begin position="115"/>
        <end position="171"/>
    </location>
</feature>
<keyword evidence="3" id="KW-0227">DNA damage</keyword>
<dbReference type="PANTHER" id="PTHR12135:SF0">
    <property type="entry name" value="DNA REPAIR PROTEIN COMPLEMENTING XP-C CELLS"/>
    <property type="match status" value="1"/>
</dbReference>
<feature type="domain" description="Rad4 beta-hairpin" evidence="9">
    <location>
        <begin position="178"/>
        <end position="377"/>
    </location>
</feature>
<name>A0A7R8VL19_TIMDO</name>
<proteinExistence type="inferred from homology"/>
<dbReference type="InterPro" id="IPR042488">
    <property type="entry name" value="Rad4_BHD3_sf"/>
</dbReference>
<comment type="similarity">
    <text evidence="2">Belongs to the XPC family.</text>
</comment>
<evidence type="ECO:0000256" key="2">
    <source>
        <dbReference type="ARBA" id="ARBA00009525"/>
    </source>
</evidence>
<dbReference type="GO" id="GO:0006289">
    <property type="term" value="P:nucleotide-excision repair"/>
    <property type="evidence" value="ECO:0007669"/>
    <property type="project" value="InterPro"/>
</dbReference>
<dbReference type="SMART" id="SM01032">
    <property type="entry name" value="BHD_3"/>
    <property type="match status" value="1"/>
</dbReference>
<dbReference type="InterPro" id="IPR018328">
    <property type="entry name" value="Rad4_beta-hairpin_dom3"/>
</dbReference>
<sequence length="444" mass="49561">MLQENCDNLLPLLQQIPACEKVNEKDVQEWMEKDEQQELTDNCIIALVNHYDNEGDEDHETATELGLDKTEYKNHPLYVLRKDLLKFEAIYPPDAPTLGFIRGQEVFARECVKNLHSRETWVKEAKVVRLGEKPYKIVKARPKYDRMTGTVIKDLPLEVFGEWQVEDYIPPPAVDGKVPRNAYGNVELFKPCMLPKGTVHLQSSSSISSYPSSSLDSCCSLIISASSRVPQTVISSSAAMYSSYVQSGANLRHVSSSHGRVKVRGANKGAVDGPGRGFMQGPTCGYVEGPGWELAYTGGGLFGSSALAAVGSTWTAASLSTGKTKWAFNGLNRVAKKLNIDCAPAVVGFDFHCGGSHPTYDGFVVCEEFVDILLDAWNQEMEEGEKRRQDKHDKRVYGNWRRLIKGLLIRERLQARYSFERPEDSSKGKLKVKKRKLKSESESD</sequence>
<gene>
    <name evidence="10" type="ORF">TDIB3V08_LOCUS6757</name>
</gene>
<comment type="subcellular location">
    <subcellularLocation>
        <location evidence="1">Nucleus</location>
    </subcellularLocation>
</comment>
<evidence type="ECO:0000256" key="1">
    <source>
        <dbReference type="ARBA" id="ARBA00004123"/>
    </source>
</evidence>
<evidence type="ECO:0000256" key="3">
    <source>
        <dbReference type="ARBA" id="ARBA00022763"/>
    </source>
</evidence>
<dbReference type="Gene3D" id="3.30.70.2460">
    <property type="entry name" value="Rad4, beta-hairpin domain BHD3"/>
    <property type="match status" value="2"/>
</dbReference>
<dbReference type="SMART" id="SM01030">
    <property type="entry name" value="BHD_1"/>
    <property type="match status" value="1"/>
</dbReference>